<reference evidence="2 6" key="1">
    <citation type="submission" date="2015-09" db="EMBL/GenBank/DDBJ databases">
        <authorList>
            <consortium name="Pathogen Informatics"/>
        </authorList>
    </citation>
    <scope>NUCLEOTIDE SEQUENCE [LARGE SCALE GENOMIC DNA]</scope>
    <source>
        <strain evidence="2 6">2789STDY5834948</strain>
    </source>
</reference>
<evidence type="ECO:0000313" key="5">
    <source>
        <dbReference type="EMBL" id="QJE27477.1"/>
    </source>
</evidence>
<feature type="transmembrane region" description="Helical" evidence="1">
    <location>
        <begin position="83"/>
        <end position="100"/>
    </location>
</feature>
<dbReference type="OrthoDB" id="1039598at2"/>
<dbReference type="EMBL" id="WKMX01000001">
    <property type="protein sequence ID" value="MRZ04644.1"/>
    <property type="molecule type" value="Genomic_DNA"/>
</dbReference>
<proteinExistence type="predicted"/>
<organism evidence="2 6">
    <name type="scientific">Parabacteroides distasonis</name>
    <dbReference type="NCBI Taxonomy" id="823"/>
    <lineage>
        <taxon>Bacteria</taxon>
        <taxon>Pseudomonadati</taxon>
        <taxon>Bacteroidota</taxon>
        <taxon>Bacteroidia</taxon>
        <taxon>Bacteroidales</taxon>
        <taxon>Tannerellaceae</taxon>
        <taxon>Parabacteroides</taxon>
    </lineage>
</organism>
<dbReference type="EMBL" id="CP051672">
    <property type="protein sequence ID" value="QJE27477.1"/>
    <property type="molecule type" value="Genomic_DNA"/>
</dbReference>
<keyword evidence="1" id="KW-1133">Transmembrane helix</keyword>
<sequence>MSEGIKKSSYHFEFVNPRQIKKYKFYFFDYFYYMGEIYHENKWGESSWRISGFGVLIWYWGLILYPFLTILFEYIENSEAKRAIIYGWGMFPIVFCLLRYRKARCDALMKHYGGKKHIGIIKLLFTPLALFVLEQWLFGKLGWTDSIW</sequence>
<accession>A0A174PTC5</accession>
<dbReference type="EMBL" id="CZBM01000001">
    <property type="protein sequence ID" value="CUP62886.1"/>
    <property type="molecule type" value="Genomic_DNA"/>
</dbReference>
<name>A0A174PTC5_PARDI</name>
<dbReference type="GeneID" id="93047415"/>
<dbReference type="AlphaFoldDB" id="A0A174PTC5"/>
<dbReference type="Proteomes" id="UP000450599">
    <property type="component" value="Unassembled WGS sequence"/>
</dbReference>
<evidence type="ECO:0000313" key="7">
    <source>
        <dbReference type="Proteomes" id="UP000450599"/>
    </source>
</evidence>
<protein>
    <submittedName>
        <fullName evidence="2">Uncharacterized protein</fullName>
    </submittedName>
</protein>
<reference evidence="7 8" key="2">
    <citation type="journal article" date="2019" name="Nat. Med.">
        <title>A library of human gut bacterial isolates paired with longitudinal multiomics data enables mechanistic microbiome research.</title>
        <authorList>
            <person name="Poyet M."/>
            <person name="Groussin M."/>
            <person name="Gibbons S.M."/>
            <person name="Avila-Pacheco J."/>
            <person name="Jiang X."/>
            <person name="Kearney S.M."/>
            <person name="Perrotta A.R."/>
            <person name="Berdy B."/>
            <person name="Zhao S."/>
            <person name="Lieberman T.D."/>
            <person name="Swanson P.K."/>
            <person name="Smith M."/>
            <person name="Roesemann S."/>
            <person name="Alexander J.E."/>
            <person name="Rich S.A."/>
            <person name="Livny J."/>
            <person name="Vlamakis H."/>
            <person name="Clish C."/>
            <person name="Bullock K."/>
            <person name="Deik A."/>
            <person name="Scott J."/>
            <person name="Pierce K.A."/>
            <person name="Xavier R.J."/>
            <person name="Alm E.J."/>
        </authorList>
    </citation>
    <scope>NUCLEOTIDE SEQUENCE [LARGE SCALE GENOMIC DNA]</scope>
    <source>
        <strain evidence="4 8">BIOML-A10</strain>
        <strain evidence="3 7">BIOML-A11</strain>
    </source>
</reference>
<dbReference type="RefSeq" id="WP_036617859.1">
    <property type="nucleotide sequence ID" value="NZ_CAJSZN010000002.1"/>
</dbReference>
<feature type="transmembrane region" description="Helical" evidence="1">
    <location>
        <begin position="50"/>
        <end position="71"/>
    </location>
</feature>
<dbReference type="EMBL" id="WKMW01000001">
    <property type="protein sequence ID" value="MRY82691.1"/>
    <property type="molecule type" value="Genomic_DNA"/>
</dbReference>
<keyword evidence="1" id="KW-0812">Transmembrane</keyword>
<dbReference type="Proteomes" id="UP000471216">
    <property type="component" value="Unassembled WGS sequence"/>
</dbReference>
<dbReference type="Proteomes" id="UP000095332">
    <property type="component" value="Unassembled WGS sequence"/>
</dbReference>
<gene>
    <name evidence="2" type="ORF">ERS852560_00455</name>
    <name evidence="4" type="ORF">GKD54_00110</name>
    <name evidence="3" type="ORF">GKD58_00110</name>
    <name evidence="5" type="ORF">HHO38_03615</name>
</gene>
<evidence type="ECO:0000313" key="6">
    <source>
        <dbReference type="Proteomes" id="UP000095332"/>
    </source>
</evidence>
<feature type="transmembrane region" description="Helical" evidence="1">
    <location>
        <begin position="120"/>
        <end position="138"/>
    </location>
</feature>
<evidence type="ECO:0000256" key="1">
    <source>
        <dbReference type="SAM" id="Phobius"/>
    </source>
</evidence>
<keyword evidence="1" id="KW-0472">Membrane</keyword>
<reference evidence="5 9" key="3">
    <citation type="submission" date="2020-04" db="EMBL/GenBank/DDBJ databases">
        <title>Complete Genomes and Methylome analysis of CBBP consortium that reverse antibiotic-induced susceptibility to vancomycin-resistant Enterococcus faecium infection.</title>
        <authorList>
            <person name="Fomenkov A."/>
            <person name="Zhang Z."/>
            <person name="Pamer E."/>
            <person name="Roberts R.J."/>
        </authorList>
    </citation>
    <scope>NUCLEOTIDE SEQUENCE [LARGE SCALE GENOMIC DNA]</scope>
    <source>
        <strain evidence="9">CBBP</strain>
        <strain evidence="5">CBBP-1</strain>
    </source>
</reference>
<evidence type="ECO:0000313" key="9">
    <source>
        <dbReference type="Proteomes" id="UP000501982"/>
    </source>
</evidence>
<evidence type="ECO:0000313" key="4">
    <source>
        <dbReference type="EMBL" id="MRZ04644.1"/>
    </source>
</evidence>
<dbReference type="Proteomes" id="UP000501982">
    <property type="component" value="Chromosome"/>
</dbReference>
<evidence type="ECO:0000313" key="2">
    <source>
        <dbReference type="EMBL" id="CUP62886.1"/>
    </source>
</evidence>
<evidence type="ECO:0000313" key="3">
    <source>
        <dbReference type="EMBL" id="MRY82691.1"/>
    </source>
</evidence>
<evidence type="ECO:0000313" key="8">
    <source>
        <dbReference type="Proteomes" id="UP000471216"/>
    </source>
</evidence>